<evidence type="ECO:0000256" key="4">
    <source>
        <dbReference type="ARBA" id="ARBA00023136"/>
    </source>
</evidence>
<feature type="transmembrane region" description="Helical" evidence="5">
    <location>
        <begin position="52"/>
        <end position="72"/>
    </location>
</feature>
<protein>
    <recommendedName>
        <fullName evidence="8">Glutathione S-transferase</fullName>
    </recommendedName>
</protein>
<keyword evidence="2 5" id="KW-0812">Transmembrane</keyword>
<feature type="transmembrane region" description="Helical" evidence="5">
    <location>
        <begin position="6"/>
        <end position="28"/>
    </location>
</feature>
<comment type="caution">
    <text evidence="6">The sequence shown here is derived from an EMBL/GenBank/DDBJ whole genome shotgun (WGS) entry which is preliminary data.</text>
</comment>
<dbReference type="PANTHER" id="PTHR35814">
    <property type="match status" value="1"/>
</dbReference>
<keyword evidence="4 5" id="KW-0472">Membrane</keyword>
<comment type="subcellular location">
    <subcellularLocation>
        <location evidence="1">Membrane</location>
    </subcellularLocation>
</comment>
<dbReference type="AlphaFoldDB" id="A0A7W9CH72"/>
<dbReference type="Gene3D" id="1.20.120.550">
    <property type="entry name" value="Membrane associated eicosanoid/glutathione metabolism-like domain"/>
    <property type="match status" value="1"/>
</dbReference>
<accession>A0A7W9CH72</accession>
<evidence type="ECO:0000313" key="6">
    <source>
        <dbReference type="EMBL" id="MBB5745584.1"/>
    </source>
</evidence>
<feature type="transmembrane region" description="Helical" evidence="5">
    <location>
        <begin position="112"/>
        <end position="131"/>
    </location>
</feature>
<dbReference type="InterPro" id="IPR001129">
    <property type="entry name" value="Membr-assoc_MAPEG"/>
</dbReference>
<keyword evidence="7" id="KW-1185">Reference proteome</keyword>
<dbReference type="InterPro" id="IPR023352">
    <property type="entry name" value="MAPEG-like_dom_sf"/>
</dbReference>
<keyword evidence="3 5" id="KW-1133">Transmembrane helix</keyword>
<evidence type="ECO:0000256" key="1">
    <source>
        <dbReference type="ARBA" id="ARBA00004370"/>
    </source>
</evidence>
<gene>
    <name evidence="6" type="ORF">GGR13_001168</name>
</gene>
<organism evidence="6 7">
    <name type="scientific">Brevundimonas variabilis</name>
    <dbReference type="NCBI Taxonomy" id="74312"/>
    <lineage>
        <taxon>Bacteria</taxon>
        <taxon>Pseudomonadati</taxon>
        <taxon>Pseudomonadota</taxon>
        <taxon>Alphaproteobacteria</taxon>
        <taxon>Caulobacterales</taxon>
        <taxon>Caulobacteraceae</taxon>
        <taxon>Brevundimonas</taxon>
    </lineage>
</organism>
<dbReference type="RefSeq" id="WP_183212565.1">
    <property type="nucleotide sequence ID" value="NZ_JACHOR010000002.1"/>
</dbReference>
<name>A0A7W9CH72_9CAUL</name>
<evidence type="ECO:0008006" key="8">
    <source>
        <dbReference type="Google" id="ProtNLM"/>
    </source>
</evidence>
<dbReference type="PANTHER" id="PTHR35814:SF1">
    <property type="entry name" value="GLUTATHIONE S-TRANSFERASE-RELATED"/>
    <property type="match status" value="1"/>
</dbReference>
<dbReference type="Pfam" id="PF01124">
    <property type="entry name" value="MAPEG"/>
    <property type="match status" value="1"/>
</dbReference>
<dbReference type="EMBL" id="JACHOR010000002">
    <property type="protein sequence ID" value="MBB5745584.1"/>
    <property type="molecule type" value="Genomic_DNA"/>
</dbReference>
<proteinExistence type="predicted"/>
<dbReference type="Proteomes" id="UP000545037">
    <property type="component" value="Unassembled WGS sequence"/>
</dbReference>
<dbReference type="SUPFAM" id="SSF161084">
    <property type="entry name" value="MAPEG domain-like"/>
    <property type="match status" value="1"/>
</dbReference>
<reference evidence="6 7" key="1">
    <citation type="submission" date="2020-08" db="EMBL/GenBank/DDBJ databases">
        <title>Genomic Encyclopedia of Type Strains, Phase IV (KMG-IV): sequencing the most valuable type-strain genomes for metagenomic binning, comparative biology and taxonomic classification.</title>
        <authorList>
            <person name="Goeker M."/>
        </authorList>
    </citation>
    <scope>NUCLEOTIDE SEQUENCE [LARGE SCALE GENOMIC DNA]</scope>
    <source>
        <strain evidence="6 7">DSM 4737</strain>
    </source>
</reference>
<dbReference type="GO" id="GO:0016020">
    <property type="term" value="C:membrane"/>
    <property type="evidence" value="ECO:0007669"/>
    <property type="project" value="UniProtKB-SubCell"/>
</dbReference>
<evidence type="ECO:0000313" key="7">
    <source>
        <dbReference type="Proteomes" id="UP000545037"/>
    </source>
</evidence>
<evidence type="ECO:0000256" key="3">
    <source>
        <dbReference type="ARBA" id="ARBA00022989"/>
    </source>
</evidence>
<evidence type="ECO:0000256" key="5">
    <source>
        <dbReference type="SAM" id="Phobius"/>
    </source>
</evidence>
<sequence length="132" mass="13637">MTMVAIHAASLWSGLLVLLLITLSGLTVRRRRRHLVAFGDGGNDELTSASRAFGNATEYVPAGLIALVLLALTGAPPAMIHAIGGTLLAGRLIHAVGLIFQKGPSLGRVAGMILTYLALLVAALSLIAYGVL</sequence>
<evidence type="ECO:0000256" key="2">
    <source>
        <dbReference type="ARBA" id="ARBA00022692"/>
    </source>
</evidence>